<reference evidence="2" key="1">
    <citation type="journal article" date="2020" name="Stud. Mycol.">
        <title>101 Dothideomycetes genomes: a test case for predicting lifestyles and emergence of pathogens.</title>
        <authorList>
            <person name="Haridas S."/>
            <person name="Albert R."/>
            <person name="Binder M."/>
            <person name="Bloem J."/>
            <person name="Labutti K."/>
            <person name="Salamov A."/>
            <person name="Andreopoulos B."/>
            <person name="Baker S."/>
            <person name="Barry K."/>
            <person name="Bills G."/>
            <person name="Bluhm B."/>
            <person name="Cannon C."/>
            <person name="Castanera R."/>
            <person name="Culley D."/>
            <person name="Daum C."/>
            <person name="Ezra D."/>
            <person name="Gonzalez J."/>
            <person name="Henrissat B."/>
            <person name="Kuo A."/>
            <person name="Liang C."/>
            <person name="Lipzen A."/>
            <person name="Lutzoni F."/>
            <person name="Magnuson J."/>
            <person name="Mondo S."/>
            <person name="Nolan M."/>
            <person name="Ohm R."/>
            <person name="Pangilinan J."/>
            <person name="Park H.-J."/>
            <person name="Ramirez L."/>
            <person name="Alfaro M."/>
            <person name="Sun H."/>
            <person name="Tritt A."/>
            <person name="Yoshinaga Y."/>
            <person name="Zwiers L.-H."/>
            <person name="Turgeon B."/>
            <person name="Goodwin S."/>
            <person name="Spatafora J."/>
            <person name="Crous P."/>
            <person name="Grigoriev I."/>
        </authorList>
    </citation>
    <scope>NUCLEOTIDE SEQUENCE</scope>
    <source>
        <strain evidence="2">CBS 101060</strain>
    </source>
</reference>
<dbReference type="AlphaFoldDB" id="A0A9P4S4J0"/>
<gene>
    <name evidence="2" type="ORF">M501DRAFT_997816</name>
</gene>
<keyword evidence="3" id="KW-1185">Reference proteome</keyword>
<dbReference type="PANTHER" id="PTHR34724:SF2">
    <property type="entry name" value="OS12G0596101 PROTEIN"/>
    <property type="match status" value="1"/>
</dbReference>
<name>A0A9P4S4J0_9PEZI</name>
<organism evidence="2 3">
    <name type="scientific">Patellaria atrata CBS 101060</name>
    <dbReference type="NCBI Taxonomy" id="1346257"/>
    <lineage>
        <taxon>Eukaryota</taxon>
        <taxon>Fungi</taxon>
        <taxon>Dikarya</taxon>
        <taxon>Ascomycota</taxon>
        <taxon>Pezizomycotina</taxon>
        <taxon>Dothideomycetes</taxon>
        <taxon>Dothideomycetes incertae sedis</taxon>
        <taxon>Patellariales</taxon>
        <taxon>Patellariaceae</taxon>
        <taxon>Patellaria</taxon>
    </lineage>
</organism>
<evidence type="ECO:0000313" key="2">
    <source>
        <dbReference type="EMBL" id="KAF2835675.1"/>
    </source>
</evidence>
<protein>
    <submittedName>
        <fullName evidence="2">Uncharacterized protein</fullName>
    </submittedName>
</protein>
<evidence type="ECO:0000313" key="3">
    <source>
        <dbReference type="Proteomes" id="UP000799429"/>
    </source>
</evidence>
<proteinExistence type="predicted"/>
<feature type="region of interest" description="Disordered" evidence="1">
    <location>
        <begin position="1"/>
        <end position="48"/>
    </location>
</feature>
<accession>A0A9P4S4J0</accession>
<dbReference type="EMBL" id="MU006107">
    <property type="protein sequence ID" value="KAF2835675.1"/>
    <property type="molecule type" value="Genomic_DNA"/>
</dbReference>
<feature type="compositionally biased region" description="Polar residues" evidence="1">
    <location>
        <begin position="1"/>
        <end position="30"/>
    </location>
</feature>
<sequence length="97" mass="10720">MCKQSTCQTCSKSRQSPSLTSPQYPASSTLPHHHHPAPPNPHSKILTPNINTDKATWWGCGNHVPSVMDRIPEADRCVCSPKIEREGKAYPPKAEFS</sequence>
<comment type="caution">
    <text evidence="2">The sequence shown here is derived from an EMBL/GenBank/DDBJ whole genome shotgun (WGS) entry which is preliminary data.</text>
</comment>
<dbReference type="PANTHER" id="PTHR34724">
    <property type="entry name" value="OS12G0596101 PROTEIN"/>
    <property type="match status" value="1"/>
</dbReference>
<evidence type="ECO:0000256" key="1">
    <source>
        <dbReference type="SAM" id="MobiDB-lite"/>
    </source>
</evidence>
<dbReference type="OrthoDB" id="88410at2759"/>
<dbReference type="Proteomes" id="UP000799429">
    <property type="component" value="Unassembled WGS sequence"/>
</dbReference>